<comment type="similarity">
    <text evidence="1">Belongs to the metallo-dependent hydrolases superfamily. CpsB/CapC family.</text>
</comment>
<dbReference type="EC" id="3.1.3.48" evidence="2"/>
<name>A0A7Y2L785_9THEO</name>
<evidence type="ECO:0000256" key="5">
    <source>
        <dbReference type="ARBA" id="ARBA00051722"/>
    </source>
</evidence>
<dbReference type="SUPFAM" id="SSF89550">
    <property type="entry name" value="PHP domain-like"/>
    <property type="match status" value="1"/>
</dbReference>
<dbReference type="RefSeq" id="WP_022588564.1">
    <property type="nucleotide sequence ID" value="NZ_JABEQB010000019.1"/>
</dbReference>
<dbReference type="PANTHER" id="PTHR39181">
    <property type="entry name" value="TYROSINE-PROTEIN PHOSPHATASE YWQE"/>
    <property type="match status" value="1"/>
</dbReference>
<dbReference type="Proteomes" id="UP000529861">
    <property type="component" value="Unassembled WGS sequence"/>
</dbReference>
<reference evidence="6 7" key="1">
    <citation type="submission" date="2020-04" db="EMBL/GenBank/DDBJ databases">
        <title>Draft genome sequence of Caldanaerobacter sunterraneus. strain 1523vc isolated from Griffin hot spring, Kamchatka, Russia.</title>
        <authorList>
            <person name="Toshchakov S.V."/>
            <person name="Podosokorskaya O.A."/>
            <person name="Kublanov I.V."/>
            <person name="Korzhenkov A."/>
            <person name="Patrushev M.V."/>
        </authorList>
    </citation>
    <scope>NUCLEOTIDE SEQUENCE [LARGE SCALE GENOMIC DNA]</scope>
    <source>
        <strain evidence="6 7">1523vc</strain>
    </source>
</reference>
<evidence type="ECO:0000313" key="6">
    <source>
        <dbReference type="EMBL" id="NNG67078.1"/>
    </source>
</evidence>
<dbReference type="EMBL" id="JABEQB010000019">
    <property type="protein sequence ID" value="NNG67078.1"/>
    <property type="molecule type" value="Genomic_DNA"/>
</dbReference>
<accession>A0A7Y2L785</accession>
<dbReference type="InterPro" id="IPR016195">
    <property type="entry name" value="Pol/histidinol_Pase-like"/>
</dbReference>
<evidence type="ECO:0000256" key="4">
    <source>
        <dbReference type="ARBA" id="ARBA00022912"/>
    </source>
</evidence>
<dbReference type="AlphaFoldDB" id="A0A7Y2L785"/>
<protein>
    <recommendedName>
        <fullName evidence="2">protein-tyrosine-phosphatase</fullName>
        <ecNumber evidence="2">3.1.3.48</ecNumber>
    </recommendedName>
</protein>
<dbReference type="InterPro" id="IPR016667">
    <property type="entry name" value="Caps_polysacc_synth_CpsB/CapC"/>
</dbReference>
<comment type="catalytic activity">
    <reaction evidence="5">
        <text>O-phospho-L-tyrosyl-[protein] + H2O = L-tyrosyl-[protein] + phosphate</text>
        <dbReference type="Rhea" id="RHEA:10684"/>
        <dbReference type="Rhea" id="RHEA-COMP:10136"/>
        <dbReference type="Rhea" id="RHEA-COMP:20101"/>
        <dbReference type="ChEBI" id="CHEBI:15377"/>
        <dbReference type="ChEBI" id="CHEBI:43474"/>
        <dbReference type="ChEBI" id="CHEBI:46858"/>
        <dbReference type="ChEBI" id="CHEBI:61978"/>
        <dbReference type="EC" id="3.1.3.48"/>
    </reaction>
</comment>
<comment type="caution">
    <text evidence="6">The sequence shown here is derived from an EMBL/GenBank/DDBJ whole genome shotgun (WGS) entry which is preliminary data.</text>
</comment>
<organism evidence="6 7">
    <name type="scientific">Caldanaerobacter subterraneus</name>
    <dbReference type="NCBI Taxonomy" id="911092"/>
    <lineage>
        <taxon>Bacteria</taxon>
        <taxon>Bacillati</taxon>
        <taxon>Bacillota</taxon>
        <taxon>Clostridia</taxon>
        <taxon>Thermoanaerobacterales</taxon>
        <taxon>Thermoanaerobacteraceae</taxon>
        <taxon>Caldanaerobacter</taxon>
    </lineage>
</organism>
<keyword evidence="4" id="KW-0904">Protein phosphatase</keyword>
<proteinExistence type="inferred from homology"/>
<dbReference type="Pfam" id="PF19567">
    <property type="entry name" value="CpsB_CapC"/>
    <property type="match status" value="1"/>
</dbReference>
<dbReference type="GO" id="GO:0004725">
    <property type="term" value="F:protein tyrosine phosphatase activity"/>
    <property type="evidence" value="ECO:0007669"/>
    <property type="project" value="UniProtKB-EC"/>
</dbReference>
<dbReference type="GO" id="GO:0030145">
    <property type="term" value="F:manganese ion binding"/>
    <property type="evidence" value="ECO:0007669"/>
    <property type="project" value="InterPro"/>
</dbReference>
<evidence type="ECO:0000256" key="1">
    <source>
        <dbReference type="ARBA" id="ARBA00005750"/>
    </source>
</evidence>
<sequence>MVDIHCHILPNIDDGSNSMETSIEMARIALEDGIKFIIATPHYIEYEHEIPREAILKNCQELNQFLIQKGIELKILPGAEVFISPTIVESYKKGKIISLNDGRKYILIELPVASFPEYTEDIIFEFKVMGITPIIAHIERYFYVKDDFELVFRLINKGALIQVNSTSVMGLFGKEVKNKSIDLIKHRLVHFIASDAHTTRGRVPKISEALEILRKERVDESYIDYILINSQKVVRGEEIEILDPIKKKVKWFYRLKRRF</sequence>
<dbReference type="PIRSF" id="PIRSF016557">
    <property type="entry name" value="Caps_synth_CpsB"/>
    <property type="match status" value="1"/>
</dbReference>
<evidence type="ECO:0000256" key="3">
    <source>
        <dbReference type="ARBA" id="ARBA00022801"/>
    </source>
</evidence>
<gene>
    <name evidence="6" type="ORF">HKI81_07520</name>
</gene>
<dbReference type="Gene3D" id="3.20.20.140">
    <property type="entry name" value="Metal-dependent hydrolases"/>
    <property type="match status" value="1"/>
</dbReference>
<evidence type="ECO:0000313" key="7">
    <source>
        <dbReference type="Proteomes" id="UP000529861"/>
    </source>
</evidence>
<keyword evidence="3" id="KW-0378">Hydrolase</keyword>
<evidence type="ECO:0000256" key="2">
    <source>
        <dbReference type="ARBA" id="ARBA00013064"/>
    </source>
</evidence>
<dbReference type="PANTHER" id="PTHR39181:SF1">
    <property type="entry name" value="TYROSINE-PROTEIN PHOSPHATASE YWQE"/>
    <property type="match status" value="1"/>
</dbReference>